<gene>
    <name evidence="2" type="ORF">HBN54_001843</name>
</gene>
<dbReference type="SMART" id="SM00028">
    <property type="entry name" value="TPR"/>
    <property type="match status" value="3"/>
</dbReference>
<proteinExistence type="predicted"/>
<name>A0ABX1HG71_9BACT</name>
<dbReference type="Proteomes" id="UP000717634">
    <property type="component" value="Unassembled WGS sequence"/>
</dbReference>
<keyword evidence="1" id="KW-0732">Signal</keyword>
<feature type="chain" id="PRO_5046285157" evidence="1">
    <location>
        <begin position="23"/>
        <end position="224"/>
    </location>
</feature>
<evidence type="ECO:0000313" key="3">
    <source>
        <dbReference type="Proteomes" id="UP000717634"/>
    </source>
</evidence>
<sequence length="224" mass="25477">MKWHANFWMFVLLGSNMGAATAQVASDGNINLIPMYGGFKKSRALQKADARLLADFPDRRVAATQFAQRGWDFFYANDFTTAIKRFNQAWLLDSTNASAYWGFGVIEGQRQHPTDALRYFQISRRHNPANRRLLIDMAQALLSRYDVTHHSPDLDTAVAKLQEYLADTSDAKGTTDAYMKMAVAYFFKHDYSNAWKYVDSASALDATATHNWEFIPELQKASPR</sequence>
<feature type="signal peptide" evidence="1">
    <location>
        <begin position="1"/>
        <end position="22"/>
    </location>
</feature>
<dbReference type="InterPro" id="IPR011990">
    <property type="entry name" value="TPR-like_helical_dom_sf"/>
</dbReference>
<keyword evidence="3" id="KW-1185">Reference proteome</keyword>
<evidence type="ECO:0000256" key="1">
    <source>
        <dbReference type="SAM" id="SignalP"/>
    </source>
</evidence>
<dbReference type="RefSeq" id="WP_168672883.1">
    <property type="nucleotide sequence ID" value="NZ_JAAVTK010000004.1"/>
</dbReference>
<dbReference type="EMBL" id="JAAVTK010000004">
    <property type="protein sequence ID" value="NKI89248.1"/>
    <property type="molecule type" value="Genomic_DNA"/>
</dbReference>
<dbReference type="InterPro" id="IPR019734">
    <property type="entry name" value="TPR_rpt"/>
</dbReference>
<comment type="caution">
    <text evidence="2">The sequence shown here is derived from an EMBL/GenBank/DDBJ whole genome shotgun (WGS) entry which is preliminary data.</text>
</comment>
<dbReference type="Gene3D" id="1.25.40.10">
    <property type="entry name" value="Tetratricopeptide repeat domain"/>
    <property type="match status" value="1"/>
</dbReference>
<dbReference type="SUPFAM" id="SSF48452">
    <property type="entry name" value="TPR-like"/>
    <property type="match status" value="1"/>
</dbReference>
<evidence type="ECO:0000313" key="2">
    <source>
        <dbReference type="EMBL" id="NKI89248.1"/>
    </source>
</evidence>
<protein>
    <submittedName>
        <fullName evidence="2">Tetratricopeptide (TPR) repeat protein</fullName>
    </submittedName>
</protein>
<reference evidence="2 3" key="1">
    <citation type="submission" date="2020-03" db="EMBL/GenBank/DDBJ databases">
        <title>Genomic Encyclopedia of Type Strains, Phase IV (KMG-V): Genome sequencing to study the core and pangenomes of soil and plant-associated prokaryotes.</title>
        <authorList>
            <person name="Whitman W."/>
        </authorList>
    </citation>
    <scope>NUCLEOTIDE SEQUENCE [LARGE SCALE GENOMIC DNA]</scope>
    <source>
        <strain evidence="2 3">1B</strain>
    </source>
</reference>
<organism evidence="2 3">
    <name type="scientific">Hymenobacter artigasi</name>
    <dbReference type="NCBI Taxonomy" id="2719616"/>
    <lineage>
        <taxon>Bacteria</taxon>
        <taxon>Pseudomonadati</taxon>
        <taxon>Bacteroidota</taxon>
        <taxon>Cytophagia</taxon>
        <taxon>Cytophagales</taxon>
        <taxon>Hymenobacteraceae</taxon>
        <taxon>Hymenobacter</taxon>
    </lineage>
</organism>
<accession>A0ABX1HG71</accession>